<dbReference type="Pfam" id="PF11118">
    <property type="entry name" value="DUF2627"/>
    <property type="match status" value="1"/>
</dbReference>
<keyword evidence="1" id="KW-0812">Transmembrane</keyword>
<dbReference type="OrthoDB" id="2989757at2"/>
<keyword evidence="3" id="KW-1185">Reference proteome</keyword>
<dbReference type="RefSeq" id="WP_093046279.1">
    <property type="nucleotide sequence ID" value="NZ_FNQR01000018.1"/>
</dbReference>
<evidence type="ECO:0000313" key="3">
    <source>
        <dbReference type="Proteomes" id="UP000198584"/>
    </source>
</evidence>
<evidence type="ECO:0000256" key="1">
    <source>
        <dbReference type="SAM" id="Phobius"/>
    </source>
</evidence>
<feature type="transmembrane region" description="Helical" evidence="1">
    <location>
        <begin position="35"/>
        <end position="60"/>
    </location>
</feature>
<protein>
    <recommendedName>
        <fullName evidence="4">DUF2627 domain-containing protein</fullName>
    </recommendedName>
</protein>
<dbReference type="STRING" id="571932.SAMN05421743_11870"/>
<gene>
    <name evidence="2" type="ORF">SAMN05421743_11870</name>
</gene>
<dbReference type="EMBL" id="FNQR01000018">
    <property type="protein sequence ID" value="SEB13057.1"/>
    <property type="molecule type" value="Genomic_DNA"/>
</dbReference>
<evidence type="ECO:0000313" key="2">
    <source>
        <dbReference type="EMBL" id="SEB13057.1"/>
    </source>
</evidence>
<sequence>MRLIALLILVIPGIIATLGIKLIRDTLFGILHPIFFHISIQFIFGVLFLLGGIAFIGGFIRHRDKKRKQTNGRF</sequence>
<name>A0A1H4GU46_9BACI</name>
<keyword evidence="1" id="KW-1133">Transmembrane helix</keyword>
<proteinExistence type="predicted"/>
<dbReference type="Proteomes" id="UP000198584">
    <property type="component" value="Unassembled WGS sequence"/>
</dbReference>
<keyword evidence="1" id="KW-0472">Membrane</keyword>
<dbReference type="InterPro" id="IPR020138">
    <property type="entry name" value="Uncharacterised_YqzF"/>
</dbReference>
<reference evidence="2 3" key="1">
    <citation type="submission" date="2016-10" db="EMBL/GenBank/DDBJ databases">
        <authorList>
            <person name="de Groot N.N."/>
        </authorList>
    </citation>
    <scope>NUCLEOTIDE SEQUENCE [LARGE SCALE GENOMIC DNA]</scope>
    <source>
        <strain evidence="2 3">CCM7597</strain>
    </source>
</reference>
<accession>A0A1H4GU46</accession>
<dbReference type="AlphaFoldDB" id="A0A1H4GU46"/>
<evidence type="ECO:0008006" key="4">
    <source>
        <dbReference type="Google" id="ProtNLM"/>
    </source>
</evidence>
<organism evidence="2 3">
    <name type="scientific">Thalassobacillus cyri</name>
    <dbReference type="NCBI Taxonomy" id="571932"/>
    <lineage>
        <taxon>Bacteria</taxon>
        <taxon>Bacillati</taxon>
        <taxon>Bacillota</taxon>
        <taxon>Bacilli</taxon>
        <taxon>Bacillales</taxon>
        <taxon>Bacillaceae</taxon>
        <taxon>Thalassobacillus</taxon>
    </lineage>
</organism>